<dbReference type="OrthoDB" id="9025332at2"/>
<proteinExistence type="predicted"/>
<accession>A0A318SYV8</accession>
<dbReference type="AlphaFoldDB" id="A0A318SYV8"/>
<keyword evidence="2" id="KW-1185">Reference proteome</keyword>
<organism evidence="1 2">
    <name type="scientific">Phyllobacterium leguminum</name>
    <dbReference type="NCBI Taxonomy" id="314237"/>
    <lineage>
        <taxon>Bacteria</taxon>
        <taxon>Pseudomonadati</taxon>
        <taxon>Pseudomonadota</taxon>
        <taxon>Alphaproteobacteria</taxon>
        <taxon>Hyphomicrobiales</taxon>
        <taxon>Phyllobacteriaceae</taxon>
        <taxon>Phyllobacterium</taxon>
    </lineage>
</organism>
<dbReference type="EMBL" id="QJTF01000021">
    <property type="protein sequence ID" value="PYE86675.1"/>
    <property type="molecule type" value="Genomic_DNA"/>
</dbReference>
<evidence type="ECO:0000313" key="1">
    <source>
        <dbReference type="EMBL" id="PYE86675.1"/>
    </source>
</evidence>
<gene>
    <name evidence="1" type="ORF">C7477_12140</name>
</gene>
<reference evidence="1 2" key="1">
    <citation type="submission" date="2018-06" db="EMBL/GenBank/DDBJ databases">
        <title>Genomic Encyclopedia of Type Strains, Phase III (KMG-III): the genomes of soil and plant-associated and newly described type strains.</title>
        <authorList>
            <person name="Whitman W."/>
        </authorList>
    </citation>
    <scope>NUCLEOTIDE SEQUENCE [LARGE SCALE GENOMIC DNA]</scope>
    <source>
        <strain evidence="1 2">ORS 1419</strain>
    </source>
</reference>
<dbReference type="RefSeq" id="WP_146226109.1">
    <property type="nucleotide sequence ID" value="NZ_QJTF01000021.1"/>
</dbReference>
<protein>
    <submittedName>
        <fullName evidence="1">Uncharacterized protein</fullName>
    </submittedName>
</protein>
<sequence length="391" mass="44253">MSKEQYKSENDIQIPYPIHIPFVLGYPVFRTFLPMEARDEGGRTLLEGRSILYPTDQADYKICPFRDSRHHHEKPMNFGALRYLTENAGSVKMYLSHISALIQKETFPQNNDSISHLLRLGYVGYKAPQPWLLTELHGLPKSLPQEVAVAAKLSQGFIDLGFFANQGDANPPDVQTPEILYAYVDSHGKLIGQKEVCAGPPNMIKHFLASVLNPDDHQKEAFISTDFDMRALIDYSSLAWAADLLALIYNYVRLSSLMGLAGEVDIRSDLRVSFPNSLNIYGIVKSNIRYIDTSFMTYNKKIWHTERTRGVIDEVNKIVGSTYPLVSKNPVEVRINYAVWRDFAEEISRAFGLVNSGINELDILPVRHNNIDVDTLRIFFGPDISDVLPSI</sequence>
<evidence type="ECO:0000313" key="2">
    <source>
        <dbReference type="Proteomes" id="UP000247454"/>
    </source>
</evidence>
<name>A0A318SYV8_9HYPH</name>
<dbReference type="Proteomes" id="UP000247454">
    <property type="component" value="Unassembled WGS sequence"/>
</dbReference>
<comment type="caution">
    <text evidence="1">The sequence shown here is derived from an EMBL/GenBank/DDBJ whole genome shotgun (WGS) entry which is preliminary data.</text>
</comment>